<proteinExistence type="predicted"/>
<dbReference type="PANTHER" id="PTHR14386:SF2">
    <property type="entry name" value="PROTEIN FAM204A"/>
    <property type="match status" value="1"/>
</dbReference>
<dbReference type="STRING" id="3760.A0A251Q060"/>
<protein>
    <submittedName>
        <fullName evidence="2">Uncharacterized protein</fullName>
    </submittedName>
</protein>
<dbReference type="EMBL" id="CM007653">
    <property type="protein sequence ID" value="ONI17201.1"/>
    <property type="molecule type" value="Genomic_DNA"/>
</dbReference>
<sequence>MGKEPDKEDERKEAAIASTPCLQPNYKPRRITQDQLSKLQELHRRRLQIKSTSKIEKKPKGGTGKSHSKGLNAKHSANQDSIVPIENSTNFNFESHQKESSSFVQQEGMATYHAPQKRQKLHWGLDTKERWERKANM</sequence>
<organism evidence="2 3">
    <name type="scientific">Prunus persica</name>
    <name type="common">Peach</name>
    <name type="synonym">Amygdalus persica</name>
    <dbReference type="NCBI Taxonomy" id="3760"/>
    <lineage>
        <taxon>Eukaryota</taxon>
        <taxon>Viridiplantae</taxon>
        <taxon>Streptophyta</taxon>
        <taxon>Embryophyta</taxon>
        <taxon>Tracheophyta</taxon>
        <taxon>Spermatophyta</taxon>
        <taxon>Magnoliopsida</taxon>
        <taxon>eudicotyledons</taxon>
        <taxon>Gunneridae</taxon>
        <taxon>Pentapetalae</taxon>
        <taxon>rosids</taxon>
        <taxon>fabids</taxon>
        <taxon>Rosales</taxon>
        <taxon>Rosaceae</taxon>
        <taxon>Amygdaloideae</taxon>
        <taxon>Amygdaleae</taxon>
        <taxon>Prunus</taxon>
    </lineage>
</organism>
<dbReference type="OrthoDB" id="639110at2759"/>
<reference evidence="2" key="2">
    <citation type="submission" date="2016-12" db="EMBL/GenBank/DDBJ databases">
        <title>WGS assembly of Prunus persica.</title>
        <authorList>
            <person name="Verde I."/>
            <person name="Jenkins J."/>
            <person name="Dondini L."/>
            <person name="Micali S."/>
            <person name="Pagliarani G."/>
            <person name="Vendramin E."/>
            <person name="Paris R."/>
            <person name="Aramini V."/>
            <person name="Gazza L."/>
            <person name="Rossini L."/>
            <person name="Bassi D."/>
            <person name="Troggio M."/>
            <person name="Shu S."/>
            <person name="Grimwood J.H."/>
            <person name="Tartarini S."/>
            <person name="Dettori M.T."/>
            <person name="Schmutz J."/>
        </authorList>
    </citation>
    <scope>NUCLEOTIDE SEQUENCE</scope>
</reference>
<feature type="region of interest" description="Disordered" evidence="1">
    <location>
        <begin position="1"/>
        <end position="29"/>
    </location>
</feature>
<evidence type="ECO:0000313" key="2">
    <source>
        <dbReference type="EMBL" id="ONI17201.1"/>
    </source>
</evidence>
<feature type="compositionally biased region" description="Polar residues" evidence="1">
    <location>
        <begin position="75"/>
        <end position="105"/>
    </location>
</feature>
<dbReference type="SMR" id="A0A251Q060"/>
<dbReference type="PANTHER" id="PTHR14386">
    <property type="entry name" value="PROTEIN FAM204A"/>
    <property type="match status" value="1"/>
</dbReference>
<keyword evidence="3" id="KW-1185">Reference proteome</keyword>
<name>A0A251Q060_PRUPE</name>
<dbReference type="EMBL" id="CM007653">
    <property type="protein sequence ID" value="ONI17200.1"/>
    <property type="molecule type" value="Genomic_DNA"/>
</dbReference>
<gene>
    <name evidence="2" type="ORF">PRUPE_3G144700</name>
</gene>
<evidence type="ECO:0000313" key="3">
    <source>
        <dbReference type="Proteomes" id="UP000006882"/>
    </source>
</evidence>
<dbReference type="Proteomes" id="UP000006882">
    <property type="component" value="Chromosome G3"/>
</dbReference>
<feature type="compositionally biased region" description="Basic and acidic residues" evidence="1">
    <location>
        <begin position="1"/>
        <end position="14"/>
    </location>
</feature>
<feature type="region of interest" description="Disordered" evidence="1">
    <location>
        <begin position="42"/>
        <end position="137"/>
    </location>
</feature>
<dbReference type="AlphaFoldDB" id="A0A251Q060"/>
<evidence type="ECO:0000256" key="1">
    <source>
        <dbReference type="SAM" id="MobiDB-lite"/>
    </source>
</evidence>
<dbReference type="InterPro" id="IPR037690">
    <property type="entry name" value="FAM204A"/>
</dbReference>
<dbReference type="Gramene" id="ONI17200">
    <property type="protein sequence ID" value="ONI17200"/>
    <property type="gene ID" value="PRUPE_3G144700"/>
</dbReference>
<feature type="compositionally biased region" description="Basic and acidic residues" evidence="1">
    <location>
        <begin position="123"/>
        <end position="137"/>
    </location>
</feature>
<reference evidence="2 3" key="1">
    <citation type="journal article" date="2013" name="Nat. Genet.">
        <title>The high-quality draft genome of peach (Prunus persica) identifies unique patterns of genetic diversity, domestication and genome evolution.</title>
        <authorList>
            <consortium name="International Peach Genome Initiative"/>
            <person name="Verde I."/>
            <person name="Abbott A.G."/>
            <person name="Scalabrin S."/>
            <person name="Jung S."/>
            <person name="Shu S."/>
            <person name="Marroni F."/>
            <person name="Zhebentyayeva T."/>
            <person name="Dettori M.T."/>
            <person name="Grimwood J."/>
            <person name="Cattonaro F."/>
            <person name="Zuccolo A."/>
            <person name="Rossini L."/>
            <person name="Jenkins J."/>
            <person name="Vendramin E."/>
            <person name="Meisel L.A."/>
            <person name="Decroocq V."/>
            <person name="Sosinski B."/>
            <person name="Prochnik S."/>
            <person name="Mitros T."/>
            <person name="Policriti A."/>
            <person name="Cipriani G."/>
            <person name="Dondini L."/>
            <person name="Ficklin S."/>
            <person name="Goodstein D.M."/>
            <person name="Xuan P."/>
            <person name="Del Fabbro C."/>
            <person name="Aramini V."/>
            <person name="Copetti D."/>
            <person name="Gonzalez S."/>
            <person name="Horner D.S."/>
            <person name="Falchi R."/>
            <person name="Lucas S."/>
            <person name="Mica E."/>
            <person name="Maldonado J."/>
            <person name="Lazzari B."/>
            <person name="Bielenberg D."/>
            <person name="Pirona R."/>
            <person name="Miculan M."/>
            <person name="Barakat A."/>
            <person name="Testolin R."/>
            <person name="Stella A."/>
            <person name="Tartarini S."/>
            <person name="Tonutti P."/>
            <person name="Arus P."/>
            <person name="Orellana A."/>
            <person name="Wells C."/>
            <person name="Main D."/>
            <person name="Vizzotto G."/>
            <person name="Silva H."/>
            <person name="Salamini F."/>
            <person name="Schmutz J."/>
            <person name="Morgante M."/>
            <person name="Rokhsar D.S."/>
        </authorList>
    </citation>
    <scope>NUCLEOTIDE SEQUENCE [LARGE SCALE GENOMIC DNA]</scope>
    <source>
        <strain evidence="3">cv. Nemared</strain>
    </source>
</reference>
<dbReference type="Gramene" id="ONI17201">
    <property type="protein sequence ID" value="ONI17201"/>
    <property type="gene ID" value="PRUPE_3G144700"/>
</dbReference>
<accession>A0A251Q060</accession>